<feature type="region of interest" description="Disordered" evidence="1">
    <location>
        <begin position="216"/>
        <end position="236"/>
    </location>
</feature>
<gene>
    <name evidence="3 4" type="primary">LOC109471652</name>
</gene>
<reference evidence="3 4" key="1">
    <citation type="submission" date="2025-04" db="UniProtKB">
        <authorList>
            <consortium name="RefSeq"/>
        </authorList>
    </citation>
    <scope>IDENTIFICATION</scope>
    <source>
        <tissue evidence="3 4">Gonad</tissue>
    </source>
</reference>
<evidence type="ECO:0000313" key="3">
    <source>
        <dbReference type="RefSeq" id="XP_019626548.1"/>
    </source>
</evidence>
<sequence length="1316" mass="151239">MALKITCGFGRVGVRDSKVLGLSQEERQATKYSQGSLDQRYETFQKIFGEGKENNLSFEDFCSSASHIQQVLNNWTRGSRVEKAKLLEHFSLNNWKKLNAATKRKHSIVGPCQTCLLDHGTYWNFYNKQIKCVRVRNVLSDCVPHLTQVKRVLAEVQQVETKQKQQEKAKKRKYAKAIRKGIEGAQRSNNKDVEVAFGYGESLSGRRNRRLAEEFETRAEAETRTRKRKLQEEQGTRKCKKRLGNFGRWADFDREALKEEVNSYEDGTEINWKQLALKYDIKGPDGKQMANAGQLLKLWLQEENVDTDRFERQAPSVRIRRARLRVGVGSDMTVPKKRTEEQISKELSIMIRDGEVPIGEFVVPKTYKKYFLNKDTNNIETTTITMEGRKQHLLKVREQLLESQQPFMREARNYDLLTREQIQQRLMELGEYNEEETEQSMRKRLKSIEGTRHLVPWEDGATLANHGYIVYVVTTLYDPAIHLTDEEYYQKYNLRLSVQSAVEQPRIYIIARSKSSDAEQLLYSETRRDDLPSLAVPVTAPDGREYRDILRFCKGDCPSRQFEMGQQRGGFHPCLCAVDIREVHSFFTCTHVENPAQSMEDRQKFILDGPITSQKASSSLPDPFSQMTKEEMKDELTSRGAVPYETVDTMTKHDLQQEMKKMLRGIKRMPALLQPNPTQDLTELNLQHLEAPACESMHDLYNHTKNILEELPAHVSREVAETIQTVKTTILGNKDTVRAVDMRWLLLVLIKELEKQGQAEEKVMTLLSTLAEMQRLCYAAAEDRNMTSIFRMQNTMFLHHLMLRECFPGNPKNITRRKLWGQYMHSLRDHTPVIFRVAPISSLLAENEERQFGTFKRITKASANYANAGHIITNIFVRSHFQSKNAGSTSGQQSNKISETAKLLPQHRTRIPVALMKKHPRDAQAHCERVPDFLLPGYDIHWHIEEEVVVFHDAPSQDTPSHPTGQTPHHFRSTSIKQEHEYLQQTWERCLQEGVPMPISRIWVYEGQHLAKRMTTPFLDTGHVFTGQKYPYMEDISEPENPQVEEEQLTDEPDYGEMEETEDEEVIRMDRVDPEPELEQLEDETEIMKPDEQAAASQVVFRTPLKAINGGPCQSPSDIRSRTERRGLASCLSPESTPVSTPPRTPMREVERTTGNFDDESTKCSSLTTPTSARSGSVNLQGIMTPPATPCPVKNKSRDESKWRTKLGTALAVVLGDVPLVHQADKMKSKLKTAPKDKRLKAEYDTCIARISCHLSRQLGEDRREFAGWEKDFLVSMGRLPTVSDVSCNEEATAQEKRIRYAEHLLRHFGINLHKA</sequence>
<organism evidence="2 3">
    <name type="scientific">Branchiostoma belcheri</name>
    <name type="common">Amphioxus</name>
    <dbReference type="NCBI Taxonomy" id="7741"/>
    <lineage>
        <taxon>Eukaryota</taxon>
        <taxon>Metazoa</taxon>
        <taxon>Chordata</taxon>
        <taxon>Cephalochordata</taxon>
        <taxon>Leptocardii</taxon>
        <taxon>Amphioxiformes</taxon>
        <taxon>Branchiostomatidae</taxon>
        <taxon>Branchiostoma</taxon>
    </lineage>
</organism>
<accession>A0A6P4YQ76</accession>
<feature type="compositionally biased region" description="Polar residues" evidence="1">
    <location>
        <begin position="1163"/>
        <end position="1182"/>
    </location>
</feature>
<dbReference type="KEGG" id="bbel:109471652"/>
<feature type="region of interest" description="Disordered" evidence="1">
    <location>
        <begin position="1038"/>
        <end position="1065"/>
    </location>
</feature>
<dbReference type="RefSeq" id="XP_019626548.1">
    <property type="nucleotide sequence ID" value="XM_019770989.1"/>
</dbReference>
<evidence type="ECO:0000313" key="4">
    <source>
        <dbReference type="RefSeq" id="XP_019626549.1"/>
    </source>
</evidence>
<dbReference type="PANTHER" id="PTHR43564:SF2">
    <property type="entry name" value="BLR6059 PROTEIN"/>
    <property type="match status" value="1"/>
</dbReference>
<feature type="region of interest" description="Disordered" evidence="1">
    <location>
        <begin position="1127"/>
        <end position="1200"/>
    </location>
</feature>
<evidence type="ECO:0000256" key="1">
    <source>
        <dbReference type="SAM" id="MobiDB-lite"/>
    </source>
</evidence>
<keyword evidence="2" id="KW-1185">Reference proteome</keyword>
<dbReference type="GeneID" id="109471652"/>
<protein>
    <submittedName>
        <fullName evidence="3 4">Uncharacterized protein LOC109471652</fullName>
    </submittedName>
</protein>
<dbReference type="Proteomes" id="UP000515135">
    <property type="component" value="Unplaced"/>
</dbReference>
<name>A0A6P4YQ76_BRABE</name>
<dbReference type="OrthoDB" id="5986221at2759"/>
<dbReference type="RefSeq" id="XP_019626549.1">
    <property type="nucleotide sequence ID" value="XM_019770990.1"/>
</dbReference>
<evidence type="ECO:0000313" key="2">
    <source>
        <dbReference type="Proteomes" id="UP000515135"/>
    </source>
</evidence>
<dbReference type="PANTHER" id="PTHR43564">
    <property type="entry name" value="KYNURENINE FORMAMIDASE-LIKE PROTEIN"/>
    <property type="match status" value="1"/>
</dbReference>
<proteinExistence type="predicted"/>